<dbReference type="GO" id="GO:0005506">
    <property type="term" value="F:iron ion binding"/>
    <property type="evidence" value="ECO:0007669"/>
    <property type="project" value="InterPro"/>
</dbReference>
<keyword evidence="10" id="KW-0408">Iron</keyword>
<keyword evidence="5" id="KW-0349">Heme</keyword>
<keyword evidence="11" id="KW-0503">Monooxygenase</keyword>
<reference evidence="13" key="1">
    <citation type="submission" date="2020-08" db="EMBL/GenBank/DDBJ databases">
        <title>Genome sequencing and assembly of the red palm weevil Rhynchophorus ferrugineus.</title>
        <authorList>
            <person name="Dias G.B."/>
            <person name="Bergman C.M."/>
            <person name="Manee M."/>
        </authorList>
    </citation>
    <scope>NUCLEOTIDE SEQUENCE</scope>
    <source>
        <strain evidence="13">AA-2017</strain>
        <tissue evidence="13">Whole larva</tissue>
    </source>
</reference>
<dbReference type="InterPro" id="IPR036396">
    <property type="entry name" value="Cyt_P450_sf"/>
</dbReference>
<evidence type="ECO:0000256" key="6">
    <source>
        <dbReference type="ARBA" id="ARBA00022723"/>
    </source>
</evidence>
<evidence type="ECO:0000313" key="14">
    <source>
        <dbReference type="Proteomes" id="UP000625711"/>
    </source>
</evidence>
<evidence type="ECO:0000256" key="2">
    <source>
        <dbReference type="ARBA" id="ARBA00004524"/>
    </source>
</evidence>
<keyword evidence="8" id="KW-0492">Microsome</keyword>
<gene>
    <name evidence="13" type="ORF">GWI33_014416</name>
</gene>
<evidence type="ECO:0000256" key="7">
    <source>
        <dbReference type="ARBA" id="ARBA00022824"/>
    </source>
</evidence>
<name>A0A834M5J4_RHYFE</name>
<keyword evidence="14" id="KW-1185">Reference proteome</keyword>
<comment type="cofactor">
    <cofactor evidence="1">
        <name>heme</name>
        <dbReference type="ChEBI" id="CHEBI:30413"/>
    </cofactor>
</comment>
<evidence type="ECO:0000256" key="1">
    <source>
        <dbReference type="ARBA" id="ARBA00001971"/>
    </source>
</evidence>
<dbReference type="GO" id="GO:0005789">
    <property type="term" value="C:endoplasmic reticulum membrane"/>
    <property type="evidence" value="ECO:0007669"/>
    <property type="project" value="UniProtKB-SubCell"/>
</dbReference>
<dbReference type="GO" id="GO:0004497">
    <property type="term" value="F:monooxygenase activity"/>
    <property type="evidence" value="ECO:0007669"/>
    <property type="project" value="UniProtKB-KW"/>
</dbReference>
<sequence>MFFVVIIAVLAAYYLYAKWKQSYWRRNGVPQLSPHFIYGDLQLSMTNVKNNAELFYDFYQHFRRMGVKYGGVYAFTGAIFTPVDPEIIKLILLKDFDHFTAHFPNFSKKTIFVKGLFHLE</sequence>
<comment type="subcellular location">
    <subcellularLocation>
        <location evidence="3">Endoplasmic reticulum membrane</location>
    </subcellularLocation>
    <subcellularLocation>
        <location evidence="2">Microsome membrane</location>
    </subcellularLocation>
</comment>
<comment type="similarity">
    <text evidence="4">Belongs to the cytochrome P450 family.</text>
</comment>
<dbReference type="GO" id="GO:0020037">
    <property type="term" value="F:heme binding"/>
    <property type="evidence" value="ECO:0007669"/>
    <property type="project" value="InterPro"/>
</dbReference>
<dbReference type="PANTHER" id="PTHR24292:SF100">
    <property type="entry name" value="CYTOCHROME P450 6A16, ISOFORM B-RELATED"/>
    <property type="match status" value="1"/>
</dbReference>
<dbReference type="SUPFAM" id="SSF48264">
    <property type="entry name" value="Cytochrome P450"/>
    <property type="match status" value="1"/>
</dbReference>
<evidence type="ECO:0008006" key="15">
    <source>
        <dbReference type="Google" id="ProtNLM"/>
    </source>
</evidence>
<proteinExistence type="inferred from homology"/>
<keyword evidence="6" id="KW-0479">Metal-binding</keyword>
<accession>A0A834M5J4</accession>
<dbReference type="PANTHER" id="PTHR24292">
    <property type="entry name" value="CYTOCHROME P450"/>
    <property type="match status" value="1"/>
</dbReference>
<evidence type="ECO:0000256" key="11">
    <source>
        <dbReference type="ARBA" id="ARBA00023033"/>
    </source>
</evidence>
<evidence type="ECO:0000256" key="12">
    <source>
        <dbReference type="ARBA" id="ARBA00023136"/>
    </source>
</evidence>
<evidence type="ECO:0000256" key="5">
    <source>
        <dbReference type="ARBA" id="ARBA00022617"/>
    </source>
</evidence>
<evidence type="ECO:0000256" key="9">
    <source>
        <dbReference type="ARBA" id="ARBA00023002"/>
    </source>
</evidence>
<organism evidence="13 14">
    <name type="scientific">Rhynchophorus ferrugineus</name>
    <name type="common">Red palm weevil</name>
    <name type="synonym">Curculio ferrugineus</name>
    <dbReference type="NCBI Taxonomy" id="354439"/>
    <lineage>
        <taxon>Eukaryota</taxon>
        <taxon>Metazoa</taxon>
        <taxon>Ecdysozoa</taxon>
        <taxon>Arthropoda</taxon>
        <taxon>Hexapoda</taxon>
        <taxon>Insecta</taxon>
        <taxon>Pterygota</taxon>
        <taxon>Neoptera</taxon>
        <taxon>Endopterygota</taxon>
        <taxon>Coleoptera</taxon>
        <taxon>Polyphaga</taxon>
        <taxon>Cucujiformia</taxon>
        <taxon>Curculionidae</taxon>
        <taxon>Dryophthorinae</taxon>
        <taxon>Rhynchophorus</taxon>
    </lineage>
</organism>
<keyword evidence="12" id="KW-0472">Membrane</keyword>
<dbReference type="Proteomes" id="UP000625711">
    <property type="component" value="Unassembled WGS sequence"/>
</dbReference>
<dbReference type="EMBL" id="JAACXV010013674">
    <property type="protein sequence ID" value="KAF7272831.1"/>
    <property type="molecule type" value="Genomic_DNA"/>
</dbReference>
<evidence type="ECO:0000256" key="4">
    <source>
        <dbReference type="ARBA" id="ARBA00010617"/>
    </source>
</evidence>
<dbReference type="OrthoDB" id="2789670at2759"/>
<keyword evidence="7" id="KW-0256">Endoplasmic reticulum</keyword>
<dbReference type="Gene3D" id="1.10.630.10">
    <property type="entry name" value="Cytochrome P450"/>
    <property type="match status" value="1"/>
</dbReference>
<evidence type="ECO:0000313" key="13">
    <source>
        <dbReference type="EMBL" id="KAF7272831.1"/>
    </source>
</evidence>
<protein>
    <recommendedName>
        <fullName evidence="15">Cytochrome P450</fullName>
    </recommendedName>
</protein>
<evidence type="ECO:0000256" key="3">
    <source>
        <dbReference type="ARBA" id="ARBA00004586"/>
    </source>
</evidence>
<comment type="caution">
    <text evidence="13">The sequence shown here is derived from an EMBL/GenBank/DDBJ whole genome shotgun (WGS) entry which is preliminary data.</text>
</comment>
<dbReference type="InterPro" id="IPR050476">
    <property type="entry name" value="Insect_CytP450_Detox"/>
</dbReference>
<feature type="non-terminal residue" evidence="13">
    <location>
        <position position="120"/>
    </location>
</feature>
<evidence type="ECO:0000256" key="10">
    <source>
        <dbReference type="ARBA" id="ARBA00023004"/>
    </source>
</evidence>
<dbReference type="GO" id="GO:0016705">
    <property type="term" value="F:oxidoreductase activity, acting on paired donors, with incorporation or reduction of molecular oxygen"/>
    <property type="evidence" value="ECO:0007669"/>
    <property type="project" value="InterPro"/>
</dbReference>
<evidence type="ECO:0000256" key="8">
    <source>
        <dbReference type="ARBA" id="ARBA00022848"/>
    </source>
</evidence>
<dbReference type="AlphaFoldDB" id="A0A834M5J4"/>
<keyword evidence="9" id="KW-0560">Oxidoreductase</keyword>